<evidence type="ECO:0000313" key="1">
    <source>
        <dbReference type="EMBL" id="KYN44109.1"/>
    </source>
</evidence>
<keyword evidence="2" id="KW-1185">Reference proteome</keyword>
<dbReference type="FunFam" id="3.40.50.720:FF:000084">
    <property type="entry name" value="Short-chain dehydrogenase reductase"/>
    <property type="match status" value="1"/>
</dbReference>
<protein>
    <submittedName>
        <fullName evidence="1">3-oxoacyl-[acyl-carrier-protein] reductase</fullName>
    </submittedName>
</protein>
<dbReference type="Pfam" id="PF13561">
    <property type="entry name" value="adh_short_C2"/>
    <property type="match status" value="1"/>
</dbReference>
<reference evidence="1 2" key="1">
    <citation type="submission" date="2016-03" db="EMBL/GenBank/DDBJ databases">
        <title>Trachymyrmex septentrionalis WGS genome.</title>
        <authorList>
            <person name="Nygaard S."/>
            <person name="Hu H."/>
            <person name="Boomsma J."/>
            <person name="Zhang G."/>
        </authorList>
    </citation>
    <scope>NUCLEOTIDE SEQUENCE [LARGE SCALE GENOMIC DNA]</scope>
    <source>
        <strain evidence="1">Tsep2-gDNA-1</strain>
        <tissue evidence="1">Whole body</tissue>
    </source>
</reference>
<evidence type="ECO:0000313" key="2">
    <source>
        <dbReference type="Proteomes" id="UP000078541"/>
    </source>
</evidence>
<sequence length="259" mass="28332">MSFLKKVVLITGASSGIGAEIAIYLAQLGALLSITGRNKHNLEKVAEQCGQSKPFIIMADLANENDVKNIIDLTIKHYGKLDVLINNAAIFELGSIETASLEQYDNIFNVNIRSTFQLTALAVPHLIKTKGNIINVSSITGLRPFKNNLLYSMSKATLDHFTRCIALELGSRQVRVNSINPGAVITHLFRKYGSQEQIKNFFEQSKEWHVLGRNGDVLEIVKTIAFLASDDASFITGVTLSVDGGMHIMPPAVTFASLV</sequence>
<dbReference type="PANTHER" id="PTHR43975:SF2">
    <property type="entry name" value="EG:BACR7A4.14 PROTEIN-RELATED"/>
    <property type="match status" value="1"/>
</dbReference>
<dbReference type="OrthoDB" id="47007at2759"/>
<dbReference type="Proteomes" id="UP000078541">
    <property type="component" value="Unassembled WGS sequence"/>
</dbReference>
<dbReference type="PRINTS" id="PR00080">
    <property type="entry name" value="SDRFAMILY"/>
</dbReference>
<dbReference type="SUPFAM" id="SSF51735">
    <property type="entry name" value="NAD(P)-binding Rossmann-fold domains"/>
    <property type="match status" value="1"/>
</dbReference>
<proteinExistence type="predicted"/>
<dbReference type="EMBL" id="KQ981261">
    <property type="protein sequence ID" value="KYN44109.1"/>
    <property type="molecule type" value="Genomic_DNA"/>
</dbReference>
<organism evidence="1 2">
    <name type="scientific">Trachymyrmex septentrionalis</name>
    <dbReference type="NCBI Taxonomy" id="34720"/>
    <lineage>
        <taxon>Eukaryota</taxon>
        <taxon>Metazoa</taxon>
        <taxon>Ecdysozoa</taxon>
        <taxon>Arthropoda</taxon>
        <taxon>Hexapoda</taxon>
        <taxon>Insecta</taxon>
        <taxon>Pterygota</taxon>
        <taxon>Neoptera</taxon>
        <taxon>Endopterygota</taxon>
        <taxon>Hymenoptera</taxon>
        <taxon>Apocrita</taxon>
        <taxon>Aculeata</taxon>
        <taxon>Formicoidea</taxon>
        <taxon>Formicidae</taxon>
        <taxon>Myrmicinae</taxon>
        <taxon>Trachymyrmex</taxon>
    </lineage>
</organism>
<dbReference type="STRING" id="34720.A0A195FW93"/>
<dbReference type="KEGG" id="tsep:108755960"/>
<dbReference type="InterPro" id="IPR036291">
    <property type="entry name" value="NAD(P)-bd_dom_sf"/>
</dbReference>
<gene>
    <name evidence="1" type="ORF">ALC56_01425</name>
</gene>
<dbReference type="Gene3D" id="3.40.50.720">
    <property type="entry name" value="NAD(P)-binding Rossmann-like Domain"/>
    <property type="match status" value="1"/>
</dbReference>
<dbReference type="PRINTS" id="PR00081">
    <property type="entry name" value="GDHRDH"/>
</dbReference>
<dbReference type="AlphaFoldDB" id="A0A195FW93"/>
<name>A0A195FW93_9HYME</name>
<dbReference type="PANTHER" id="PTHR43975">
    <property type="entry name" value="ZGC:101858"/>
    <property type="match status" value="1"/>
</dbReference>
<dbReference type="InterPro" id="IPR002347">
    <property type="entry name" value="SDR_fam"/>
</dbReference>
<accession>A0A195FW93</accession>